<organism evidence="2 3">
    <name type="scientific">Chiloscyllium punctatum</name>
    <name type="common">Brownbanded bambooshark</name>
    <name type="synonym">Hemiscyllium punctatum</name>
    <dbReference type="NCBI Taxonomy" id="137246"/>
    <lineage>
        <taxon>Eukaryota</taxon>
        <taxon>Metazoa</taxon>
        <taxon>Chordata</taxon>
        <taxon>Craniata</taxon>
        <taxon>Vertebrata</taxon>
        <taxon>Chondrichthyes</taxon>
        <taxon>Elasmobranchii</taxon>
        <taxon>Galeomorphii</taxon>
        <taxon>Galeoidea</taxon>
        <taxon>Orectolobiformes</taxon>
        <taxon>Hemiscylliidae</taxon>
        <taxon>Chiloscyllium</taxon>
    </lineage>
</organism>
<dbReference type="EMBL" id="BEZZ01001291">
    <property type="protein sequence ID" value="GCC17135.1"/>
    <property type="molecule type" value="Genomic_DNA"/>
</dbReference>
<feature type="compositionally biased region" description="Basic and acidic residues" evidence="1">
    <location>
        <begin position="53"/>
        <end position="62"/>
    </location>
</feature>
<protein>
    <submittedName>
        <fullName evidence="2">Uncharacterized protein</fullName>
    </submittedName>
</protein>
<evidence type="ECO:0000313" key="3">
    <source>
        <dbReference type="Proteomes" id="UP000287033"/>
    </source>
</evidence>
<sequence length="120" mass="13237">MSRQSQCRALGPPPSRPHPLACHSSRPSDHGRPPLSITLDLLSLRGPPPSTKGRRDPMEDRRPAHKPNRPIPIQNRGGEPPTRASIKPGPFQLIPSFQARAGTLYRHSLTLRCHSQPGDQ</sequence>
<gene>
    <name evidence="2" type="ORF">chiPu_0017464</name>
</gene>
<name>A0A401RG79_CHIPU</name>
<evidence type="ECO:0000313" key="2">
    <source>
        <dbReference type="EMBL" id="GCC17135.1"/>
    </source>
</evidence>
<accession>A0A401RG79</accession>
<dbReference type="AlphaFoldDB" id="A0A401RG79"/>
<keyword evidence="3" id="KW-1185">Reference proteome</keyword>
<proteinExistence type="predicted"/>
<dbReference type="Proteomes" id="UP000287033">
    <property type="component" value="Unassembled WGS sequence"/>
</dbReference>
<reference evidence="2 3" key="1">
    <citation type="journal article" date="2018" name="Nat. Ecol. Evol.">
        <title>Shark genomes provide insights into elasmobranch evolution and the origin of vertebrates.</title>
        <authorList>
            <person name="Hara Y"/>
            <person name="Yamaguchi K"/>
            <person name="Onimaru K"/>
            <person name="Kadota M"/>
            <person name="Koyanagi M"/>
            <person name="Keeley SD"/>
            <person name="Tatsumi K"/>
            <person name="Tanaka K"/>
            <person name="Motone F"/>
            <person name="Kageyama Y"/>
            <person name="Nozu R"/>
            <person name="Adachi N"/>
            <person name="Nishimura O"/>
            <person name="Nakagawa R"/>
            <person name="Tanegashima C"/>
            <person name="Kiyatake I"/>
            <person name="Matsumoto R"/>
            <person name="Murakumo K"/>
            <person name="Nishida K"/>
            <person name="Terakita A"/>
            <person name="Kuratani S"/>
            <person name="Sato K"/>
            <person name="Hyodo S Kuraku.S."/>
        </authorList>
    </citation>
    <scope>NUCLEOTIDE SEQUENCE [LARGE SCALE GENOMIC DNA]</scope>
</reference>
<comment type="caution">
    <text evidence="2">The sequence shown here is derived from an EMBL/GenBank/DDBJ whole genome shotgun (WGS) entry which is preliminary data.</text>
</comment>
<evidence type="ECO:0000256" key="1">
    <source>
        <dbReference type="SAM" id="MobiDB-lite"/>
    </source>
</evidence>
<feature type="region of interest" description="Disordered" evidence="1">
    <location>
        <begin position="1"/>
        <end position="90"/>
    </location>
</feature>